<dbReference type="EMBL" id="BKCJ011499185">
    <property type="protein sequence ID" value="GFD38345.1"/>
    <property type="molecule type" value="Genomic_DNA"/>
</dbReference>
<evidence type="ECO:0008006" key="2">
    <source>
        <dbReference type="Google" id="ProtNLM"/>
    </source>
</evidence>
<proteinExistence type="predicted"/>
<protein>
    <recommendedName>
        <fullName evidence="2">Retrovirus-related Pol polyprotein from transposon TNT 1-94</fullName>
    </recommendedName>
</protein>
<evidence type="ECO:0000313" key="1">
    <source>
        <dbReference type="EMBL" id="GFD38345.1"/>
    </source>
</evidence>
<accession>A0A699VRZ0</accession>
<feature type="non-terminal residue" evidence="1">
    <location>
        <position position="1"/>
    </location>
</feature>
<sequence>TNNQLRTSSNPRNQATVQDGRVVVQNVHGRPNRGQGMNPWGGNAAGYGEAHNRAQENGVALDAEQLLFLTGGSDNAFDDDVDEQPI</sequence>
<comment type="caution">
    <text evidence="1">The sequence shown here is derived from an EMBL/GenBank/DDBJ whole genome shotgun (WGS) entry which is preliminary data.</text>
</comment>
<gene>
    <name evidence="1" type="ORF">Tci_910314</name>
</gene>
<reference evidence="1" key="1">
    <citation type="journal article" date="2019" name="Sci. Rep.">
        <title>Draft genome of Tanacetum cinerariifolium, the natural source of mosquito coil.</title>
        <authorList>
            <person name="Yamashiro T."/>
            <person name="Shiraishi A."/>
            <person name="Satake H."/>
            <person name="Nakayama K."/>
        </authorList>
    </citation>
    <scope>NUCLEOTIDE SEQUENCE</scope>
</reference>
<name>A0A699VRZ0_TANCI</name>
<organism evidence="1">
    <name type="scientific">Tanacetum cinerariifolium</name>
    <name type="common">Dalmatian daisy</name>
    <name type="synonym">Chrysanthemum cinerariifolium</name>
    <dbReference type="NCBI Taxonomy" id="118510"/>
    <lineage>
        <taxon>Eukaryota</taxon>
        <taxon>Viridiplantae</taxon>
        <taxon>Streptophyta</taxon>
        <taxon>Embryophyta</taxon>
        <taxon>Tracheophyta</taxon>
        <taxon>Spermatophyta</taxon>
        <taxon>Magnoliopsida</taxon>
        <taxon>eudicotyledons</taxon>
        <taxon>Gunneridae</taxon>
        <taxon>Pentapetalae</taxon>
        <taxon>asterids</taxon>
        <taxon>campanulids</taxon>
        <taxon>Asterales</taxon>
        <taxon>Asteraceae</taxon>
        <taxon>Asteroideae</taxon>
        <taxon>Anthemideae</taxon>
        <taxon>Anthemidinae</taxon>
        <taxon>Tanacetum</taxon>
    </lineage>
</organism>
<dbReference type="AlphaFoldDB" id="A0A699VRZ0"/>